<protein>
    <submittedName>
        <fullName evidence="7">Putative signal transduction histidine kinase</fullName>
    </submittedName>
</protein>
<evidence type="ECO:0000259" key="5">
    <source>
        <dbReference type="Pfam" id="PF02518"/>
    </source>
</evidence>
<evidence type="ECO:0000313" key="8">
    <source>
        <dbReference type="Proteomes" id="UP000006695"/>
    </source>
</evidence>
<proteinExistence type="predicted"/>
<feature type="transmembrane region" description="Helical" evidence="4">
    <location>
        <begin position="40"/>
        <end position="60"/>
    </location>
</feature>
<dbReference type="GO" id="GO:0000155">
    <property type="term" value="F:phosphorelay sensor kinase activity"/>
    <property type="evidence" value="ECO:0007669"/>
    <property type="project" value="InterPro"/>
</dbReference>
<dbReference type="InterPro" id="IPR011712">
    <property type="entry name" value="Sig_transdc_His_kin_sub3_dim/P"/>
</dbReference>
<gene>
    <name evidence="7" type="ordered locus">Gura_1543</name>
</gene>
<dbReference type="InterPro" id="IPR050482">
    <property type="entry name" value="Sensor_HK_TwoCompSys"/>
</dbReference>
<feature type="transmembrane region" description="Helical" evidence="4">
    <location>
        <begin position="123"/>
        <end position="140"/>
    </location>
</feature>
<feature type="domain" description="Histidine kinase/HSP90-like ATPase" evidence="5">
    <location>
        <begin position="330"/>
        <end position="412"/>
    </location>
</feature>
<dbReference type="Pfam" id="PF07730">
    <property type="entry name" value="HisKA_3"/>
    <property type="match status" value="1"/>
</dbReference>
<dbReference type="KEGG" id="gur:Gura_1543"/>
<keyword evidence="4" id="KW-1133">Transmembrane helix</keyword>
<keyword evidence="4" id="KW-0472">Membrane</keyword>
<evidence type="ECO:0000256" key="1">
    <source>
        <dbReference type="ARBA" id="ARBA00022679"/>
    </source>
</evidence>
<evidence type="ECO:0000256" key="2">
    <source>
        <dbReference type="ARBA" id="ARBA00022777"/>
    </source>
</evidence>
<dbReference type="Gene3D" id="3.30.565.10">
    <property type="entry name" value="Histidine kinase-like ATPase, C-terminal domain"/>
    <property type="match status" value="1"/>
</dbReference>
<accession>A5GE86</accession>
<dbReference type="Proteomes" id="UP000006695">
    <property type="component" value="Chromosome"/>
</dbReference>
<evidence type="ECO:0000256" key="3">
    <source>
        <dbReference type="ARBA" id="ARBA00023012"/>
    </source>
</evidence>
<feature type="transmembrane region" description="Helical" evidence="4">
    <location>
        <begin position="172"/>
        <end position="192"/>
    </location>
</feature>
<dbReference type="GO" id="GO:0016020">
    <property type="term" value="C:membrane"/>
    <property type="evidence" value="ECO:0007669"/>
    <property type="project" value="InterPro"/>
</dbReference>
<dbReference type="AlphaFoldDB" id="A5GE86"/>
<keyword evidence="3" id="KW-0902">Two-component regulatory system</keyword>
<evidence type="ECO:0000313" key="7">
    <source>
        <dbReference type="EMBL" id="ABQ25741.1"/>
    </source>
</evidence>
<dbReference type="PANTHER" id="PTHR24421">
    <property type="entry name" value="NITRATE/NITRITE SENSOR PROTEIN NARX-RELATED"/>
    <property type="match status" value="1"/>
</dbReference>
<keyword evidence="1" id="KW-0808">Transferase</keyword>
<dbReference type="HOGENOM" id="CLU_665259_0_0_7"/>
<dbReference type="SUPFAM" id="SSF55874">
    <property type="entry name" value="ATPase domain of HSP90 chaperone/DNA topoisomerase II/histidine kinase"/>
    <property type="match status" value="1"/>
</dbReference>
<evidence type="ECO:0000256" key="4">
    <source>
        <dbReference type="SAM" id="Phobius"/>
    </source>
</evidence>
<evidence type="ECO:0000259" key="6">
    <source>
        <dbReference type="Pfam" id="PF07730"/>
    </source>
</evidence>
<sequence>MELMFGCYKMNFFTLKFKSPEIESIFLDYYYNQSIRHIRVALFFGLFLYVAFGFLDPYVIPEATSESWFIRYVIFTPYITLVIISSFFKYFKNLMQSFLFTVILLGGMGIIVITIHSNPKTNYLYYAGLIIVIMFSYTFLKLRFIYASIATWTLVILYEIISFEVVKMPTAFFINNTFFLISANLIGMSACYQMEVSFRNNFIQQLTIKELGEKRRQEEKEMIMKDLHDGIGGIMTNISLLTEISQRKPDLVGDRSDVLTTIAELSREAISELRMVINNLDSKDRDWHDFAADLKNFGGIILSSHGISFSIHTSVTGPSEAPNTVIYLNLLRIYKEALTNVIKHSFAHNVIIDFDKKITDIVLKIHDDGMGIPAEGPKGRGILNMRKRAQEIGAQIDINGAKGTTIIVAVPLT</sequence>
<feature type="domain" description="Signal transduction histidine kinase subgroup 3 dimerisation and phosphoacceptor" evidence="6">
    <location>
        <begin position="219"/>
        <end position="282"/>
    </location>
</feature>
<keyword evidence="2 7" id="KW-0418">Kinase</keyword>
<name>A5GE86_GEOUR</name>
<dbReference type="GO" id="GO:0046983">
    <property type="term" value="F:protein dimerization activity"/>
    <property type="evidence" value="ECO:0007669"/>
    <property type="project" value="InterPro"/>
</dbReference>
<dbReference type="CDD" id="cd16917">
    <property type="entry name" value="HATPase_UhpB-NarQ-NarX-like"/>
    <property type="match status" value="1"/>
</dbReference>
<organism evidence="7 8">
    <name type="scientific">Geotalea uraniireducens (strain Rf4)</name>
    <name type="common">Geobacter uraniireducens</name>
    <dbReference type="NCBI Taxonomy" id="351605"/>
    <lineage>
        <taxon>Bacteria</taxon>
        <taxon>Pseudomonadati</taxon>
        <taxon>Thermodesulfobacteriota</taxon>
        <taxon>Desulfuromonadia</taxon>
        <taxon>Geobacterales</taxon>
        <taxon>Geobacteraceae</taxon>
        <taxon>Geotalea</taxon>
    </lineage>
</organism>
<reference evidence="7 8" key="1">
    <citation type="submission" date="2007-05" db="EMBL/GenBank/DDBJ databases">
        <title>Complete sequence of Geobacter uraniireducens Rf4.</title>
        <authorList>
            <consortium name="US DOE Joint Genome Institute"/>
            <person name="Copeland A."/>
            <person name="Lucas S."/>
            <person name="Lapidus A."/>
            <person name="Barry K."/>
            <person name="Detter J.C."/>
            <person name="Glavina del Rio T."/>
            <person name="Hammon N."/>
            <person name="Israni S."/>
            <person name="Dalin E."/>
            <person name="Tice H."/>
            <person name="Pitluck S."/>
            <person name="Chertkov O."/>
            <person name="Brettin T."/>
            <person name="Bruce D."/>
            <person name="Han C."/>
            <person name="Schmutz J."/>
            <person name="Larimer F."/>
            <person name="Land M."/>
            <person name="Hauser L."/>
            <person name="Kyrpides N."/>
            <person name="Mikhailova N."/>
            <person name="Shelobolina E."/>
            <person name="Aklujkar M."/>
            <person name="Lovley D."/>
            <person name="Richardson P."/>
        </authorList>
    </citation>
    <scope>NUCLEOTIDE SEQUENCE [LARGE SCALE GENOMIC DNA]</scope>
    <source>
        <strain evidence="8">ATCC BAA-1134 / JCM 13001 / Rf4</strain>
    </source>
</reference>
<dbReference type="Pfam" id="PF02518">
    <property type="entry name" value="HATPase_c"/>
    <property type="match status" value="1"/>
</dbReference>
<keyword evidence="8" id="KW-1185">Reference proteome</keyword>
<keyword evidence="4" id="KW-0812">Transmembrane</keyword>
<dbReference type="InterPro" id="IPR036890">
    <property type="entry name" value="HATPase_C_sf"/>
</dbReference>
<dbReference type="InterPro" id="IPR003594">
    <property type="entry name" value="HATPase_dom"/>
</dbReference>
<dbReference type="EMBL" id="CP000698">
    <property type="protein sequence ID" value="ABQ25741.1"/>
    <property type="molecule type" value="Genomic_DNA"/>
</dbReference>
<feature type="transmembrane region" description="Helical" evidence="4">
    <location>
        <begin position="72"/>
        <end position="91"/>
    </location>
</feature>
<dbReference type="Gene3D" id="1.20.5.1930">
    <property type="match status" value="1"/>
</dbReference>
<feature type="transmembrane region" description="Helical" evidence="4">
    <location>
        <begin position="98"/>
        <end position="117"/>
    </location>
</feature>
<feature type="transmembrane region" description="Helical" evidence="4">
    <location>
        <begin position="145"/>
        <end position="166"/>
    </location>
</feature>
<dbReference type="STRING" id="351605.Gura_1543"/>